<accession>A0AAE0NSP7</accession>
<feature type="region of interest" description="Disordered" evidence="1">
    <location>
        <begin position="35"/>
        <end position="73"/>
    </location>
</feature>
<reference evidence="2" key="2">
    <citation type="submission" date="2023-06" db="EMBL/GenBank/DDBJ databases">
        <authorList>
            <consortium name="Lawrence Berkeley National Laboratory"/>
            <person name="Haridas S."/>
            <person name="Hensen N."/>
            <person name="Bonometti L."/>
            <person name="Westerberg I."/>
            <person name="Brannstrom I.O."/>
            <person name="Guillou S."/>
            <person name="Cros-Aarteil S."/>
            <person name="Calhoun S."/>
            <person name="Kuo A."/>
            <person name="Mondo S."/>
            <person name="Pangilinan J."/>
            <person name="Riley R."/>
            <person name="LaButti K."/>
            <person name="Andreopoulos B."/>
            <person name="Lipzen A."/>
            <person name="Chen C."/>
            <person name="Yanf M."/>
            <person name="Daum C."/>
            <person name="Ng V."/>
            <person name="Clum A."/>
            <person name="Steindorff A."/>
            <person name="Ohm R."/>
            <person name="Martin F."/>
            <person name="Silar P."/>
            <person name="Natvig D."/>
            <person name="Lalanne C."/>
            <person name="Gautier V."/>
            <person name="Ament-velasquez S.L."/>
            <person name="Kruys A."/>
            <person name="Hutchinson M.I."/>
            <person name="Powell A.J."/>
            <person name="Barry K."/>
            <person name="Miller A.N."/>
            <person name="Grigoriev I.V."/>
            <person name="Debuchy R."/>
            <person name="Gladieux P."/>
            <person name="Thoren M.H."/>
            <person name="Johannesson H."/>
        </authorList>
    </citation>
    <scope>NUCLEOTIDE SEQUENCE</scope>
    <source>
        <strain evidence="2">CBS 232.78</strain>
    </source>
</reference>
<evidence type="ECO:0000256" key="1">
    <source>
        <dbReference type="SAM" id="MobiDB-lite"/>
    </source>
</evidence>
<organism evidence="2 3">
    <name type="scientific">Podospora didyma</name>
    <dbReference type="NCBI Taxonomy" id="330526"/>
    <lineage>
        <taxon>Eukaryota</taxon>
        <taxon>Fungi</taxon>
        <taxon>Dikarya</taxon>
        <taxon>Ascomycota</taxon>
        <taxon>Pezizomycotina</taxon>
        <taxon>Sordariomycetes</taxon>
        <taxon>Sordariomycetidae</taxon>
        <taxon>Sordariales</taxon>
        <taxon>Podosporaceae</taxon>
        <taxon>Podospora</taxon>
    </lineage>
</organism>
<gene>
    <name evidence="2" type="ORF">B0H63DRAFT_468821</name>
</gene>
<comment type="caution">
    <text evidence="2">The sequence shown here is derived from an EMBL/GenBank/DDBJ whole genome shotgun (WGS) entry which is preliminary data.</text>
</comment>
<feature type="compositionally biased region" description="Polar residues" evidence="1">
    <location>
        <begin position="41"/>
        <end position="52"/>
    </location>
</feature>
<dbReference type="InterPro" id="IPR057394">
    <property type="entry name" value="PIGBOS1"/>
</dbReference>
<dbReference type="Pfam" id="PF23670">
    <property type="entry name" value="PIGBOS1"/>
    <property type="match status" value="1"/>
</dbReference>
<evidence type="ECO:0000313" key="3">
    <source>
        <dbReference type="Proteomes" id="UP001285441"/>
    </source>
</evidence>
<dbReference type="AlphaFoldDB" id="A0AAE0NSP7"/>
<protein>
    <submittedName>
        <fullName evidence="2">Uncharacterized protein</fullName>
    </submittedName>
</protein>
<dbReference type="EMBL" id="JAULSW010000003">
    <property type="protein sequence ID" value="KAK3386986.1"/>
    <property type="molecule type" value="Genomic_DNA"/>
</dbReference>
<reference evidence="2" key="1">
    <citation type="journal article" date="2023" name="Mol. Phylogenet. Evol.">
        <title>Genome-scale phylogeny and comparative genomics of the fungal order Sordariales.</title>
        <authorList>
            <person name="Hensen N."/>
            <person name="Bonometti L."/>
            <person name="Westerberg I."/>
            <person name="Brannstrom I.O."/>
            <person name="Guillou S."/>
            <person name="Cros-Aarteil S."/>
            <person name="Calhoun S."/>
            <person name="Haridas S."/>
            <person name="Kuo A."/>
            <person name="Mondo S."/>
            <person name="Pangilinan J."/>
            <person name="Riley R."/>
            <person name="LaButti K."/>
            <person name="Andreopoulos B."/>
            <person name="Lipzen A."/>
            <person name="Chen C."/>
            <person name="Yan M."/>
            <person name="Daum C."/>
            <person name="Ng V."/>
            <person name="Clum A."/>
            <person name="Steindorff A."/>
            <person name="Ohm R.A."/>
            <person name="Martin F."/>
            <person name="Silar P."/>
            <person name="Natvig D.O."/>
            <person name="Lalanne C."/>
            <person name="Gautier V."/>
            <person name="Ament-Velasquez S.L."/>
            <person name="Kruys A."/>
            <person name="Hutchinson M.I."/>
            <person name="Powell A.J."/>
            <person name="Barry K."/>
            <person name="Miller A.N."/>
            <person name="Grigoriev I.V."/>
            <person name="Debuchy R."/>
            <person name="Gladieux P."/>
            <person name="Hiltunen Thoren M."/>
            <person name="Johannesson H."/>
        </authorList>
    </citation>
    <scope>NUCLEOTIDE SEQUENCE</scope>
    <source>
        <strain evidence="2">CBS 232.78</strain>
    </source>
</reference>
<dbReference type="Proteomes" id="UP001285441">
    <property type="component" value="Unassembled WGS sequence"/>
</dbReference>
<keyword evidence="3" id="KW-1185">Reference proteome</keyword>
<evidence type="ECO:0000313" key="2">
    <source>
        <dbReference type="EMBL" id="KAK3386986.1"/>
    </source>
</evidence>
<proteinExistence type="predicted"/>
<sequence length="73" mass="7901">MSIKKSLAIAAVVGFGIFNGIYTFQPSFEEIKARREGTHLDLNQNSKSQQPGAATEADSEGGPESQQSKKEDE</sequence>
<name>A0AAE0NSP7_9PEZI</name>